<name>A0ABQ3R9T1_STRRR</name>
<proteinExistence type="predicted"/>
<dbReference type="EMBL" id="BNEA01000007">
    <property type="protein sequence ID" value="GHI52608.1"/>
    <property type="molecule type" value="Genomic_DNA"/>
</dbReference>
<sequence>MLADSVWAAWAAWAGDADAVPAITAPAAAVPEYPIKDRLEMLLITPPHCPAAGCFPRPPLDRKRM</sequence>
<comment type="caution">
    <text evidence="1">The sequence shown here is derived from an EMBL/GenBank/DDBJ whole genome shotgun (WGS) entry which is preliminary data.</text>
</comment>
<gene>
    <name evidence="1" type="ORF">Srubr_24540</name>
</gene>
<accession>A0ABQ3R9T1</accession>
<organism evidence="1 2">
    <name type="scientific">Streptomyces rubradiris</name>
    <name type="common">Streptomyces achromogenes subsp. rubradiris</name>
    <dbReference type="NCBI Taxonomy" id="285531"/>
    <lineage>
        <taxon>Bacteria</taxon>
        <taxon>Bacillati</taxon>
        <taxon>Actinomycetota</taxon>
        <taxon>Actinomycetes</taxon>
        <taxon>Kitasatosporales</taxon>
        <taxon>Streptomycetaceae</taxon>
        <taxon>Streptomyces</taxon>
    </lineage>
</organism>
<keyword evidence="2" id="KW-1185">Reference proteome</keyword>
<reference evidence="2" key="1">
    <citation type="submission" date="2023-07" db="EMBL/GenBank/DDBJ databases">
        <title>Whole genome shotgun sequence of Streptomyces achromogenes subsp. rubradiris NBRC 14000.</title>
        <authorList>
            <person name="Komaki H."/>
            <person name="Tamura T."/>
        </authorList>
    </citation>
    <scope>NUCLEOTIDE SEQUENCE [LARGE SCALE GENOMIC DNA]</scope>
    <source>
        <strain evidence="2">NBRC 14000</strain>
    </source>
</reference>
<evidence type="ECO:0000313" key="2">
    <source>
        <dbReference type="Proteomes" id="UP000646738"/>
    </source>
</evidence>
<evidence type="ECO:0000313" key="1">
    <source>
        <dbReference type="EMBL" id="GHI52608.1"/>
    </source>
</evidence>
<dbReference type="Proteomes" id="UP000646738">
    <property type="component" value="Unassembled WGS sequence"/>
</dbReference>
<protein>
    <submittedName>
        <fullName evidence="1">Uncharacterized protein</fullName>
    </submittedName>
</protein>